<dbReference type="Pfam" id="PF06568">
    <property type="entry name" value="YjiS-like"/>
    <property type="match status" value="1"/>
</dbReference>
<accession>A0A7W6E6V2</accession>
<evidence type="ECO:0000313" key="3">
    <source>
        <dbReference type="Proteomes" id="UP000530268"/>
    </source>
</evidence>
<dbReference type="Proteomes" id="UP000530268">
    <property type="component" value="Unassembled WGS sequence"/>
</dbReference>
<protein>
    <submittedName>
        <fullName evidence="2">Uncharacterized protein YjiS (DUF1127 family)</fullName>
    </submittedName>
</protein>
<comment type="caution">
    <text evidence="2">The sequence shown here is derived from an EMBL/GenBank/DDBJ whole genome shotgun (WGS) entry which is preliminary data.</text>
</comment>
<sequence>MAAFDTTRTTYGVATFANRVIAFVADLALSVRSWNDVRITSNALSNLTDRELNDIGLARGDINNVARSHFTR</sequence>
<dbReference type="EMBL" id="JACIEI010000001">
    <property type="protein sequence ID" value="MBB3992848.1"/>
    <property type="molecule type" value="Genomic_DNA"/>
</dbReference>
<gene>
    <name evidence="2" type="ORF">GGR95_000467</name>
</gene>
<dbReference type="RefSeq" id="WP_184562327.1">
    <property type="nucleotide sequence ID" value="NZ_JACIEI010000001.1"/>
</dbReference>
<proteinExistence type="predicted"/>
<evidence type="ECO:0000259" key="1">
    <source>
        <dbReference type="Pfam" id="PF06568"/>
    </source>
</evidence>
<dbReference type="AlphaFoldDB" id="A0A7W6E6V2"/>
<dbReference type="InterPro" id="IPR009506">
    <property type="entry name" value="YjiS-like"/>
</dbReference>
<feature type="domain" description="YjiS-like" evidence="1">
    <location>
        <begin position="28"/>
        <end position="62"/>
    </location>
</feature>
<evidence type="ECO:0000313" key="2">
    <source>
        <dbReference type="EMBL" id="MBB3992848.1"/>
    </source>
</evidence>
<reference evidence="2 3" key="1">
    <citation type="submission" date="2020-08" db="EMBL/GenBank/DDBJ databases">
        <title>Genomic Encyclopedia of Type Strains, Phase IV (KMG-IV): sequencing the most valuable type-strain genomes for metagenomic binning, comparative biology and taxonomic classification.</title>
        <authorList>
            <person name="Goeker M."/>
        </authorList>
    </citation>
    <scope>NUCLEOTIDE SEQUENCE [LARGE SCALE GENOMIC DNA]</scope>
    <source>
        <strain evidence="2 3">DSM 102234</strain>
    </source>
</reference>
<name>A0A7W6E6V2_9RHOB</name>
<keyword evidence="3" id="KW-1185">Reference proteome</keyword>
<organism evidence="2 3">
    <name type="scientific">Sulfitobacter undariae</name>
    <dbReference type="NCBI Taxonomy" id="1563671"/>
    <lineage>
        <taxon>Bacteria</taxon>
        <taxon>Pseudomonadati</taxon>
        <taxon>Pseudomonadota</taxon>
        <taxon>Alphaproteobacteria</taxon>
        <taxon>Rhodobacterales</taxon>
        <taxon>Roseobacteraceae</taxon>
        <taxon>Sulfitobacter</taxon>
    </lineage>
</organism>